<dbReference type="Pfam" id="PF00646">
    <property type="entry name" value="F-box"/>
    <property type="match status" value="1"/>
</dbReference>
<dbReference type="InterPro" id="IPR036047">
    <property type="entry name" value="F-box-like_dom_sf"/>
</dbReference>
<feature type="compositionally biased region" description="Low complexity" evidence="1">
    <location>
        <begin position="431"/>
        <end position="470"/>
    </location>
</feature>
<accession>A0AAV1B9E6</accession>
<feature type="compositionally biased region" description="Basic and acidic residues" evidence="1">
    <location>
        <begin position="654"/>
        <end position="663"/>
    </location>
</feature>
<sequence length="802" mass="89654">MAWIRTKFGRTRVSGDQNQDRLSDLPECIILHILSFLSIQHAVQTCVLSTRWKHLWKRIPTIRLNSFQFRTLKIFSVFLSKILSLRDTSTAPHTFDLFRHRDIEPRLLKKFLNYVFYYNTHLKHLGISVNGDTALILSCVSSCRALTSLKLSLHPRGRDPTETLFPNSLNLPLLTSLDLTNFAFCGDESGCADPFLAFTKLNTLVLRCCKVMDAQILSISSHTLVNFAMHHNSSLLAKIKLYVPTLSTFNYTGNHHIHEICGSGLSSVKKVNIKSRRFSASMEDALILFSWLLNFANIESLTVTSTILQILSLNPDLFEVKLHSLHKLKSLKVKLIQIEEGSLLLLMEDAMLKKAAAKSPKEVEKLREAFETCLEPPAIPDGIVDFLRQNSPSAEVNIRTKYPSSFNLKQQIEESIKGVKINDYRSRFSVPSTSKLPRLSLRSSSSVAPASADKSASEAAPASATEPAKTLTPEGEQRSASGVVPTPELASEDVLESSEDESDPEDSEDESEEDSGNGSDSDPDADDDPESGGDNSSGRENSEGGNSESSSYGATSEQTQRPQRIRQKPRSKPSFDRAFSHFVRVLVELDLTKELIYKVLVERVGFAFFVEVEYEKIPDFCTFCNCIGHGYDNCKRKSLKDMNNGKSKTTEGQPKTENKKEVEVVDIDDNTQVNEPKDQEEFANTSDGRNQEEEILEANENNHIVTVNQEADKEISESDSEAEFVDATLEVLRVEETQPNLQGNDSNIQIFLSESWANMAAQEVNLETDGFKLVSSKRNSKKSKKKQLTRAEPSTSNPFSKD</sequence>
<name>A0AAV1B9E6_VICFA</name>
<evidence type="ECO:0000259" key="2">
    <source>
        <dbReference type="PROSITE" id="PS50181"/>
    </source>
</evidence>
<dbReference type="PANTHER" id="PTHR32212:SF269">
    <property type="entry name" value="F-BOX_RNI_FBD-LIKE DOMAIN PROTEIN"/>
    <property type="match status" value="1"/>
</dbReference>
<feature type="compositionally biased region" description="Polar residues" evidence="1">
    <location>
        <begin position="644"/>
        <end position="653"/>
    </location>
</feature>
<feature type="compositionally biased region" description="Acidic residues" evidence="1">
    <location>
        <begin position="490"/>
        <end position="531"/>
    </location>
</feature>
<protein>
    <recommendedName>
        <fullName evidence="2">F-box domain-containing protein</fullName>
    </recommendedName>
</protein>
<reference evidence="3 4" key="1">
    <citation type="submission" date="2023-01" db="EMBL/GenBank/DDBJ databases">
        <authorList>
            <person name="Kreplak J."/>
        </authorList>
    </citation>
    <scope>NUCLEOTIDE SEQUENCE [LARGE SCALE GENOMIC DNA]</scope>
</reference>
<dbReference type="Gene3D" id="1.20.1280.50">
    <property type="match status" value="1"/>
</dbReference>
<dbReference type="Gene3D" id="3.80.10.10">
    <property type="entry name" value="Ribonuclease Inhibitor"/>
    <property type="match status" value="1"/>
</dbReference>
<feature type="domain" description="F-box" evidence="2">
    <location>
        <begin position="19"/>
        <end position="72"/>
    </location>
</feature>
<evidence type="ECO:0000313" key="4">
    <source>
        <dbReference type="Proteomes" id="UP001157006"/>
    </source>
</evidence>
<dbReference type="CDD" id="cd22160">
    <property type="entry name" value="F-box_AtFBL13-like"/>
    <property type="match status" value="1"/>
</dbReference>
<dbReference type="AlphaFoldDB" id="A0AAV1B9E6"/>
<feature type="compositionally biased region" description="Low complexity" evidence="1">
    <location>
        <begin position="532"/>
        <end position="551"/>
    </location>
</feature>
<feature type="region of interest" description="Disordered" evidence="1">
    <location>
        <begin position="768"/>
        <end position="802"/>
    </location>
</feature>
<feature type="compositionally biased region" description="Polar residues" evidence="1">
    <location>
        <begin position="552"/>
        <end position="562"/>
    </location>
</feature>
<gene>
    <name evidence="3" type="ORF">VFH_VI105160</name>
</gene>
<dbReference type="InterPro" id="IPR032675">
    <property type="entry name" value="LRR_dom_sf"/>
</dbReference>
<dbReference type="PROSITE" id="PS50181">
    <property type="entry name" value="FBOX"/>
    <property type="match status" value="1"/>
</dbReference>
<feature type="region of interest" description="Disordered" evidence="1">
    <location>
        <begin position="637"/>
        <end position="689"/>
    </location>
</feature>
<proteinExistence type="predicted"/>
<keyword evidence="4" id="KW-1185">Reference proteome</keyword>
<feature type="region of interest" description="Disordered" evidence="1">
    <location>
        <begin position="431"/>
        <end position="573"/>
    </location>
</feature>
<evidence type="ECO:0000256" key="1">
    <source>
        <dbReference type="SAM" id="MobiDB-lite"/>
    </source>
</evidence>
<dbReference type="InterPro" id="IPR053781">
    <property type="entry name" value="F-box_AtFBL13-like"/>
</dbReference>
<feature type="compositionally biased region" description="Basic residues" evidence="1">
    <location>
        <begin position="778"/>
        <end position="788"/>
    </location>
</feature>
<evidence type="ECO:0000313" key="3">
    <source>
        <dbReference type="EMBL" id="CAI8618057.1"/>
    </source>
</evidence>
<dbReference type="Proteomes" id="UP001157006">
    <property type="component" value="Chromosome 6"/>
</dbReference>
<dbReference type="PANTHER" id="PTHR32212">
    <property type="entry name" value="CYCLIN-LIKE F-BOX"/>
    <property type="match status" value="1"/>
</dbReference>
<dbReference type="SUPFAM" id="SSF52047">
    <property type="entry name" value="RNI-like"/>
    <property type="match status" value="1"/>
</dbReference>
<dbReference type="SUPFAM" id="SSF81383">
    <property type="entry name" value="F-box domain"/>
    <property type="match status" value="1"/>
</dbReference>
<feature type="compositionally biased region" description="Polar residues" evidence="1">
    <location>
        <begin position="792"/>
        <end position="802"/>
    </location>
</feature>
<organism evidence="3 4">
    <name type="scientific">Vicia faba</name>
    <name type="common">Broad bean</name>
    <name type="synonym">Faba vulgaris</name>
    <dbReference type="NCBI Taxonomy" id="3906"/>
    <lineage>
        <taxon>Eukaryota</taxon>
        <taxon>Viridiplantae</taxon>
        <taxon>Streptophyta</taxon>
        <taxon>Embryophyta</taxon>
        <taxon>Tracheophyta</taxon>
        <taxon>Spermatophyta</taxon>
        <taxon>Magnoliopsida</taxon>
        <taxon>eudicotyledons</taxon>
        <taxon>Gunneridae</taxon>
        <taxon>Pentapetalae</taxon>
        <taxon>rosids</taxon>
        <taxon>fabids</taxon>
        <taxon>Fabales</taxon>
        <taxon>Fabaceae</taxon>
        <taxon>Papilionoideae</taxon>
        <taxon>50 kb inversion clade</taxon>
        <taxon>NPAAA clade</taxon>
        <taxon>Hologalegina</taxon>
        <taxon>IRL clade</taxon>
        <taxon>Fabeae</taxon>
        <taxon>Vicia</taxon>
    </lineage>
</organism>
<dbReference type="EMBL" id="OX451741">
    <property type="protein sequence ID" value="CAI8618057.1"/>
    <property type="molecule type" value="Genomic_DNA"/>
</dbReference>
<dbReference type="InterPro" id="IPR001810">
    <property type="entry name" value="F-box_dom"/>
</dbReference>